<evidence type="ECO:0000313" key="1">
    <source>
        <dbReference type="EMBL" id="KAF5790425.1"/>
    </source>
</evidence>
<keyword evidence="2" id="KW-1185">Reference proteome</keyword>
<dbReference type="Proteomes" id="UP000215914">
    <property type="component" value="Unassembled WGS sequence"/>
</dbReference>
<dbReference type="Gramene" id="mRNA:HanXRQr2_Chr09g0383091">
    <property type="protein sequence ID" value="mRNA:HanXRQr2_Chr09g0383091"/>
    <property type="gene ID" value="HanXRQr2_Chr09g0383091"/>
</dbReference>
<dbReference type="AlphaFoldDB" id="A0A9K3I5K0"/>
<reference evidence="1" key="2">
    <citation type="submission" date="2020-06" db="EMBL/GenBank/DDBJ databases">
        <title>Helianthus annuus Genome sequencing and assembly Release 2.</title>
        <authorList>
            <person name="Gouzy J."/>
            <person name="Langlade N."/>
            <person name="Munos S."/>
        </authorList>
    </citation>
    <scope>NUCLEOTIDE SEQUENCE</scope>
    <source>
        <tissue evidence="1">Leaves</tissue>
    </source>
</reference>
<name>A0A9K3I5K0_HELAN</name>
<organism evidence="1 2">
    <name type="scientific">Helianthus annuus</name>
    <name type="common">Common sunflower</name>
    <dbReference type="NCBI Taxonomy" id="4232"/>
    <lineage>
        <taxon>Eukaryota</taxon>
        <taxon>Viridiplantae</taxon>
        <taxon>Streptophyta</taxon>
        <taxon>Embryophyta</taxon>
        <taxon>Tracheophyta</taxon>
        <taxon>Spermatophyta</taxon>
        <taxon>Magnoliopsida</taxon>
        <taxon>eudicotyledons</taxon>
        <taxon>Gunneridae</taxon>
        <taxon>Pentapetalae</taxon>
        <taxon>asterids</taxon>
        <taxon>campanulids</taxon>
        <taxon>Asterales</taxon>
        <taxon>Asteraceae</taxon>
        <taxon>Asteroideae</taxon>
        <taxon>Heliantheae alliance</taxon>
        <taxon>Heliantheae</taxon>
        <taxon>Helianthus</taxon>
    </lineage>
</organism>
<comment type="caution">
    <text evidence="1">The sequence shown here is derived from an EMBL/GenBank/DDBJ whole genome shotgun (WGS) entry which is preliminary data.</text>
</comment>
<reference evidence="1" key="1">
    <citation type="journal article" date="2017" name="Nature">
        <title>The sunflower genome provides insights into oil metabolism, flowering and Asterid evolution.</title>
        <authorList>
            <person name="Badouin H."/>
            <person name="Gouzy J."/>
            <person name="Grassa C.J."/>
            <person name="Murat F."/>
            <person name="Staton S.E."/>
            <person name="Cottret L."/>
            <person name="Lelandais-Briere C."/>
            <person name="Owens G.L."/>
            <person name="Carrere S."/>
            <person name="Mayjonade B."/>
            <person name="Legrand L."/>
            <person name="Gill N."/>
            <person name="Kane N.C."/>
            <person name="Bowers J.E."/>
            <person name="Hubner S."/>
            <person name="Bellec A."/>
            <person name="Berard A."/>
            <person name="Berges H."/>
            <person name="Blanchet N."/>
            <person name="Boniface M.C."/>
            <person name="Brunel D."/>
            <person name="Catrice O."/>
            <person name="Chaidir N."/>
            <person name="Claudel C."/>
            <person name="Donnadieu C."/>
            <person name="Faraut T."/>
            <person name="Fievet G."/>
            <person name="Helmstetter N."/>
            <person name="King M."/>
            <person name="Knapp S.J."/>
            <person name="Lai Z."/>
            <person name="Le Paslier M.C."/>
            <person name="Lippi Y."/>
            <person name="Lorenzon L."/>
            <person name="Mandel J.R."/>
            <person name="Marage G."/>
            <person name="Marchand G."/>
            <person name="Marquand E."/>
            <person name="Bret-Mestries E."/>
            <person name="Morien E."/>
            <person name="Nambeesan S."/>
            <person name="Nguyen T."/>
            <person name="Pegot-Espagnet P."/>
            <person name="Pouilly N."/>
            <person name="Raftis F."/>
            <person name="Sallet E."/>
            <person name="Schiex T."/>
            <person name="Thomas J."/>
            <person name="Vandecasteele C."/>
            <person name="Vares D."/>
            <person name="Vear F."/>
            <person name="Vautrin S."/>
            <person name="Crespi M."/>
            <person name="Mangin B."/>
            <person name="Burke J.M."/>
            <person name="Salse J."/>
            <person name="Munos S."/>
            <person name="Vincourt P."/>
            <person name="Rieseberg L.H."/>
            <person name="Langlade N.B."/>
        </authorList>
    </citation>
    <scope>NUCLEOTIDE SEQUENCE</scope>
    <source>
        <tissue evidence="1">Leaves</tissue>
    </source>
</reference>
<gene>
    <name evidence="1" type="ORF">HanXRQr2_Chr09g0383091</name>
</gene>
<protein>
    <submittedName>
        <fullName evidence="1">Uncharacterized protein</fullName>
    </submittedName>
</protein>
<proteinExistence type="predicted"/>
<sequence>MIETEDIIGKVFAITATMVTYFKKLQLESTTSTTIVINPPILDLQTYMNKFQELVPLTEQCASLYHITIAELLLN</sequence>
<evidence type="ECO:0000313" key="2">
    <source>
        <dbReference type="Proteomes" id="UP000215914"/>
    </source>
</evidence>
<dbReference type="InterPro" id="IPR012340">
    <property type="entry name" value="NA-bd_OB-fold"/>
</dbReference>
<dbReference type="EMBL" id="MNCJ02000324">
    <property type="protein sequence ID" value="KAF5790425.1"/>
    <property type="molecule type" value="Genomic_DNA"/>
</dbReference>
<accession>A0A9K3I5K0</accession>
<dbReference type="Gene3D" id="2.40.50.140">
    <property type="entry name" value="Nucleic acid-binding proteins"/>
    <property type="match status" value="1"/>
</dbReference>